<dbReference type="STRING" id="1285928.SAMN04487894_103105"/>
<keyword evidence="15" id="KW-1185">Reference proteome</keyword>
<dbReference type="GO" id="GO:0046983">
    <property type="term" value="F:protein dimerization activity"/>
    <property type="evidence" value="ECO:0007669"/>
    <property type="project" value="InterPro"/>
</dbReference>
<keyword evidence="4" id="KW-0808">Transferase</keyword>
<name>A0A1G6N1H7_NIADE</name>
<dbReference type="EMBL" id="FMZO01000003">
    <property type="protein sequence ID" value="SDC61307.1"/>
    <property type="molecule type" value="Genomic_DNA"/>
</dbReference>
<dbReference type="InterPro" id="IPR011990">
    <property type="entry name" value="TPR-like_helical_dom_sf"/>
</dbReference>
<dbReference type="InterPro" id="IPR011712">
    <property type="entry name" value="Sig_transdc_His_kin_sub3_dim/P"/>
</dbReference>
<dbReference type="EC" id="2.7.13.3" evidence="2"/>
<keyword evidence="11" id="KW-0472">Membrane</keyword>
<dbReference type="AlphaFoldDB" id="A0A1G6N1H7"/>
<evidence type="ECO:0000256" key="4">
    <source>
        <dbReference type="ARBA" id="ARBA00022679"/>
    </source>
</evidence>
<evidence type="ECO:0000313" key="14">
    <source>
        <dbReference type="EMBL" id="SDC61307.1"/>
    </source>
</evidence>
<keyword evidence="6 14" id="KW-0418">Kinase</keyword>
<evidence type="ECO:0000256" key="2">
    <source>
        <dbReference type="ARBA" id="ARBA00012438"/>
    </source>
</evidence>
<feature type="transmembrane region" description="Helical" evidence="11">
    <location>
        <begin position="409"/>
        <end position="428"/>
    </location>
</feature>
<keyword evidence="5" id="KW-0547">Nucleotide-binding</keyword>
<feature type="repeat" description="TPR" evidence="9">
    <location>
        <begin position="167"/>
        <end position="200"/>
    </location>
</feature>
<dbReference type="OrthoDB" id="617348at2"/>
<protein>
    <recommendedName>
        <fullName evidence="2">histidine kinase</fullName>
        <ecNumber evidence="2">2.7.13.3</ecNumber>
    </recommendedName>
</protein>
<reference evidence="15" key="1">
    <citation type="submission" date="2016-10" db="EMBL/GenBank/DDBJ databases">
        <authorList>
            <person name="Varghese N."/>
            <person name="Submissions S."/>
        </authorList>
    </citation>
    <scope>NUCLEOTIDE SEQUENCE [LARGE SCALE GENOMIC DNA]</scope>
    <source>
        <strain evidence="15">DSM 25811 / CCM 8410 / LMG 26954 / E90</strain>
    </source>
</reference>
<evidence type="ECO:0000256" key="10">
    <source>
        <dbReference type="SAM" id="Coils"/>
    </source>
</evidence>
<dbReference type="PANTHER" id="PTHR24421:SF10">
    <property type="entry name" value="NITRATE_NITRITE SENSOR PROTEIN NARQ"/>
    <property type="match status" value="1"/>
</dbReference>
<dbReference type="InterPro" id="IPR050482">
    <property type="entry name" value="Sensor_HK_TwoCompSys"/>
</dbReference>
<dbReference type="SUPFAM" id="SSF55874">
    <property type="entry name" value="ATPase domain of HSP90 chaperone/DNA topoisomerase II/histidine kinase"/>
    <property type="match status" value="1"/>
</dbReference>
<dbReference type="SMART" id="SM00028">
    <property type="entry name" value="TPR"/>
    <property type="match status" value="6"/>
</dbReference>
<keyword evidence="11" id="KW-0812">Transmembrane</keyword>
<dbReference type="Gene3D" id="1.20.5.1930">
    <property type="match status" value="1"/>
</dbReference>
<dbReference type="GO" id="GO:0005524">
    <property type="term" value="F:ATP binding"/>
    <property type="evidence" value="ECO:0007669"/>
    <property type="project" value="UniProtKB-KW"/>
</dbReference>
<comment type="catalytic activity">
    <reaction evidence="1">
        <text>ATP + protein L-histidine = ADP + protein N-phospho-L-histidine.</text>
        <dbReference type="EC" id="2.7.13.3"/>
    </reaction>
</comment>
<dbReference type="Gene3D" id="3.30.565.10">
    <property type="entry name" value="Histidine kinase-like ATPase, C-terminal domain"/>
    <property type="match status" value="1"/>
</dbReference>
<evidence type="ECO:0000256" key="3">
    <source>
        <dbReference type="ARBA" id="ARBA00022553"/>
    </source>
</evidence>
<keyword evidence="11" id="KW-1133">Transmembrane helix</keyword>
<organism evidence="14 15">
    <name type="scientific">Niabella drilacis (strain DSM 25811 / CCM 8410 / CCUG 62505 / LMG 26954 / E90)</name>
    <dbReference type="NCBI Taxonomy" id="1285928"/>
    <lineage>
        <taxon>Bacteria</taxon>
        <taxon>Pseudomonadati</taxon>
        <taxon>Bacteroidota</taxon>
        <taxon>Chitinophagia</taxon>
        <taxon>Chitinophagales</taxon>
        <taxon>Chitinophagaceae</taxon>
        <taxon>Niabella</taxon>
    </lineage>
</organism>
<dbReference type="Pfam" id="PF02518">
    <property type="entry name" value="HATPase_c"/>
    <property type="match status" value="1"/>
</dbReference>
<dbReference type="PROSITE" id="PS50005">
    <property type="entry name" value="TPR"/>
    <property type="match status" value="1"/>
</dbReference>
<dbReference type="GO" id="GO:0016020">
    <property type="term" value="C:membrane"/>
    <property type="evidence" value="ECO:0007669"/>
    <property type="project" value="InterPro"/>
</dbReference>
<evidence type="ECO:0000259" key="12">
    <source>
        <dbReference type="Pfam" id="PF02518"/>
    </source>
</evidence>
<accession>A0A1G6N1H7</accession>
<evidence type="ECO:0000256" key="1">
    <source>
        <dbReference type="ARBA" id="ARBA00000085"/>
    </source>
</evidence>
<dbReference type="GO" id="GO:0000155">
    <property type="term" value="F:phosphorelay sensor kinase activity"/>
    <property type="evidence" value="ECO:0007669"/>
    <property type="project" value="InterPro"/>
</dbReference>
<sequence>MEIGTAMRQFLLSALLLFTFFGAFAQEQELRALKRQLETTADYKQKADVLFEIAKSYQNIHPDSSYVFALQLEMLAGTQKDQQRQCEAQLLIAQYLAGAGRAQEGLAICESVMRQWQMEGKIADWVVDFWRLKGGCLMQLNKQQAALTTFYELLKISEKTGSIYGRVAAITNIGWVYMELFQYDKAIAEFNTAKSLAERHKREVPPHYVPKIYNNLASCYGEKGEMDSAYLYTNRSISTALNINDYSTAANGLNILGTALMEEKKYRQALQKLLQAKPLRQKVGNLFFIVSDMATLATLYNAMGETEEGIKTSREALAIARENKIEGKLPMLYLSLADGYEKTGNYREAAGTYKLLGSLKDTLFEKANSEAIANMRVQYETEKKESENKLLKNENALKEARISNKNRTIYILVASALLVAALMFGWVMRIRLRRREGELKAIADLQKEKERIARDLHDNVGGQLSYIIYALDGFNEESREKRAEITGNIHLSVRNVISSLRETIWAIRDTNISLPDFSDKLKLYARNLFVRNNVKIAFNENIRSEKELNALLGLNLYRICQEILTNAFKYSRATEIKVNVQSDTDTLLIEIGDNGIGFDARQQRAESYGLQNIQKRAQEFGIALVLETAGGRGTCYRLIV</sequence>
<evidence type="ECO:0000313" key="15">
    <source>
        <dbReference type="Proteomes" id="UP000198757"/>
    </source>
</evidence>
<evidence type="ECO:0000256" key="7">
    <source>
        <dbReference type="ARBA" id="ARBA00022840"/>
    </source>
</evidence>
<keyword evidence="7" id="KW-0067">ATP-binding</keyword>
<dbReference type="InterPro" id="IPR003594">
    <property type="entry name" value="HATPase_dom"/>
</dbReference>
<feature type="coiled-coil region" evidence="10">
    <location>
        <begin position="376"/>
        <end position="403"/>
    </location>
</feature>
<dbReference type="Proteomes" id="UP000198757">
    <property type="component" value="Unassembled WGS sequence"/>
</dbReference>
<dbReference type="Pfam" id="PF07730">
    <property type="entry name" value="HisKA_3"/>
    <property type="match status" value="1"/>
</dbReference>
<evidence type="ECO:0000259" key="13">
    <source>
        <dbReference type="Pfam" id="PF07730"/>
    </source>
</evidence>
<dbReference type="InterPro" id="IPR036890">
    <property type="entry name" value="HATPase_C_sf"/>
</dbReference>
<keyword evidence="8" id="KW-0902">Two-component regulatory system</keyword>
<evidence type="ECO:0000256" key="11">
    <source>
        <dbReference type="SAM" id="Phobius"/>
    </source>
</evidence>
<feature type="domain" description="Histidine kinase/HSP90-like ATPase" evidence="12">
    <location>
        <begin position="555"/>
        <end position="638"/>
    </location>
</feature>
<proteinExistence type="predicted"/>
<dbReference type="SUPFAM" id="SSF48452">
    <property type="entry name" value="TPR-like"/>
    <property type="match status" value="2"/>
</dbReference>
<evidence type="ECO:0000256" key="9">
    <source>
        <dbReference type="PROSITE-ProRule" id="PRU00339"/>
    </source>
</evidence>
<dbReference type="Pfam" id="PF13181">
    <property type="entry name" value="TPR_8"/>
    <property type="match status" value="1"/>
</dbReference>
<keyword evidence="3" id="KW-0597">Phosphoprotein</keyword>
<feature type="domain" description="Signal transduction histidine kinase subgroup 3 dimerisation and phosphoacceptor" evidence="13">
    <location>
        <begin position="448"/>
        <end position="510"/>
    </location>
</feature>
<evidence type="ECO:0000256" key="5">
    <source>
        <dbReference type="ARBA" id="ARBA00022741"/>
    </source>
</evidence>
<dbReference type="CDD" id="cd16917">
    <property type="entry name" value="HATPase_UhpB-NarQ-NarX-like"/>
    <property type="match status" value="1"/>
</dbReference>
<evidence type="ECO:0000256" key="8">
    <source>
        <dbReference type="ARBA" id="ARBA00023012"/>
    </source>
</evidence>
<dbReference type="Gene3D" id="1.25.40.10">
    <property type="entry name" value="Tetratricopeptide repeat domain"/>
    <property type="match status" value="2"/>
</dbReference>
<dbReference type="PANTHER" id="PTHR24421">
    <property type="entry name" value="NITRATE/NITRITE SENSOR PROTEIN NARX-RELATED"/>
    <property type="match status" value="1"/>
</dbReference>
<keyword evidence="10" id="KW-0175">Coiled coil</keyword>
<evidence type="ECO:0000256" key="6">
    <source>
        <dbReference type="ARBA" id="ARBA00022777"/>
    </source>
</evidence>
<dbReference type="InterPro" id="IPR019734">
    <property type="entry name" value="TPR_rpt"/>
</dbReference>
<gene>
    <name evidence="14" type="ORF">SAMN04487894_103105</name>
</gene>
<keyword evidence="9" id="KW-0802">TPR repeat</keyword>